<feature type="transmembrane region" description="Helical" evidence="1">
    <location>
        <begin position="362"/>
        <end position="379"/>
    </location>
</feature>
<evidence type="ECO:0000313" key="3">
    <source>
        <dbReference type="EMBL" id="XBH06872.1"/>
    </source>
</evidence>
<gene>
    <name evidence="3" type="ORF">V5E97_12760</name>
</gene>
<feature type="transmembrane region" description="Helical" evidence="1">
    <location>
        <begin position="12"/>
        <end position="31"/>
    </location>
</feature>
<keyword evidence="1" id="KW-0812">Transmembrane</keyword>
<dbReference type="Pfam" id="PF13231">
    <property type="entry name" value="PMT_2"/>
    <property type="match status" value="1"/>
</dbReference>
<protein>
    <submittedName>
        <fullName evidence="3">Glycosyltransferase family 39 protein</fullName>
        <ecNumber evidence="3">2.4.-.-</ecNumber>
    </submittedName>
</protein>
<feature type="transmembrane region" description="Helical" evidence="1">
    <location>
        <begin position="264"/>
        <end position="281"/>
    </location>
</feature>
<keyword evidence="1" id="KW-1133">Transmembrane helix</keyword>
<sequence length="572" mass="63685">MSGPESPPPNRWRLRAWGLAVAASTLLLMIATEPQLSIVFDEGYTLGREARIRDWFRALRDPERFAATWQPPGREMIEKDRYPAPRPDQIRTRAQLFDKDVLAWFWPFAREEPHGHPPFYAIVGLAGDFLTPSWQLLPRARLGPMLLFSLTAGALWSFIASQWGRWAATLAAGAWILQPNLFANGHYATVDAILASLWVLALIAFAKAVLPRTTTGIESRSPKWGWVILFGLLAGWAADSKLTGWFLPLPFLAWTVIARSRRGFLTLLVGGLIGGLTLYAFNPSWWNDPIDGVRRFLESNLTRGRTIPIPVLFLGQVYDTPRDSLPWYNTLAWTLFVTPVGFLALAIVGAGQAVRRVRSQPFGFLAVLHWSFLLALRAMPHTPGHDGVRQFLPAFGMLAVVAGLGAAALLERFGRWGKLIVASALVEGAISLALIMPVPLSYFSPIIGGLPGAAKLGLEPTYFWDALTGEAIDWLNEHTPPNQRVGFVSYPTSWLYLHDSGRLKPDVLPDPRRPCAWFVIQNRPGVLESWDRDLIANGHPAYVVSKWGVPLVWIYPYHERESTLPGQASATQ</sequence>
<feature type="transmembrane region" description="Helical" evidence="1">
    <location>
        <begin position="419"/>
        <end position="440"/>
    </location>
</feature>
<feature type="transmembrane region" description="Helical" evidence="1">
    <location>
        <begin position="142"/>
        <end position="160"/>
    </location>
</feature>
<organism evidence="3">
    <name type="scientific">Singulisphaera sp. Ch08</name>
    <dbReference type="NCBI Taxonomy" id="3120278"/>
    <lineage>
        <taxon>Bacteria</taxon>
        <taxon>Pseudomonadati</taxon>
        <taxon>Planctomycetota</taxon>
        <taxon>Planctomycetia</taxon>
        <taxon>Isosphaerales</taxon>
        <taxon>Isosphaeraceae</taxon>
        <taxon>Singulisphaera</taxon>
    </lineage>
</organism>
<evidence type="ECO:0000256" key="1">
    <source>
        <dbReference type="SAM" id="Phobius"/>
    </source>
</evidence>
<evidence type="ECO:0000259" key="2">
    <source>
        <dbReference type="Pfam" id="PF13231"/>
    </source>
</evidence>
<feature type="domain" description="Glycosyltransferase RgtA/B/C/D-like" evidence="2">
    <location>
        <begin position="140"/>
        <end position="283"/>
    </location>
</feature>
<dbReference type="AlphaFoldDB" id="A0AAU7CPL9"/>
<keyword evidence="3" id="KW-0808">Transferase</keyword>
<feature type="transmembrane region" description="Helical" evidence="1">
    <location>
        <begin position="391"/>
        <end position="410"/>
    </location>
</feature>
<dbReference type="EMBL" id="CP155447">
    <property type="protein sequence ID" value="XBH06872.1"/>
    <property type="molecule type" value="Genomic_DNA"/>
</dbReference>
<name>A0AAU7CPL9_9BACT</name>
<keyword evidence="3" id="KW-0328">Glycosyltransferase</keyword>
<keyword evidence="1" id="KW-0472">Membrane</keyword>
<dbReference type="RefSeq" id="WP_406699720.1">
    <property type="nucleotide sequence ID" value="NZ_CP155447.1"/>
</dbReference>
<dbReference type="InterPro" id="IPR038731">
    <property type="entry name" value="RgtA/B/C-like"/>
</dbReference>
<feature type="transmembrane region" description="Helical" evidence="1">
    <location>
        <begin position="190"/>
        <end position="206"/>
    </location>
</feature>
<accession>A0AAU7CPL9</accession>
<dbReference type="GO" id="GO:0016757">
    <property type="term" value="F:glycosyltransferase activity"/>
    <property type="evidence" value="ECO:0007669"/>
    <property type="project" value="UniProtKB-KW"/>
</dbReference>
<feature type="transmembrane region" description="Helical" evidence="1">
    <location>
        <begin position="331"/>
        <end position="350"/>
    </location>
</feature>
<proteinExistence type="predicted"/>
<dbReference type="EC" id="2.4.-.-" evidence="3"/>
<reference evidence="3" key="1">
    <citation type="submission" date="2024-05" db="EMBL/GenBank/DDBJ databases">
        <title>Planctomycetes of the genus Singulisphaera possess chitinolytic capabilities.</title>
        <authorList>
            <person name="Ivanova A."/>
        </authorList>
    </citation>
    <scope>NUCLEOTIDE SEQUENCE</scope>
    <source>
        <strain evidence="3">Ch08T</strain>
    </source>
</reference>